<dbReference type="SUPFAM" id="SSF50630">
    <property type="entry name" value="Acid proteases"/>
    <property type="match status" value="1"/>
</dbReference>
<feature type="region of interest" description="Disordered" evidence="1">
    <location>
        <begin position="263"/>
        <end position="284"/>
    </location>
</feature>
<feature type="compositionally biased region" description="Polar residues" evidence="1">
    <location>
        <begin position="274"/>
        <end position="284"/>
    </location>
</feature>
<reference evidence="3" key="1">
    <citation type="journal article" date="2017" name="Nat. Commun.">
        <title>The asparagus genome sheds light on the origin and evolution of a young Y chromosome.</title>
        <authorList>
            <person name="Harkess A."/>
            <person name="Zhou J."/>
            <person name="Xu C."/>
            <person name="Bowers J.E."/>
            <person name="Van der Hulst R."/>
            <person name="Ayyampalayam S."/>
            <person name="Mercati F."/>
            <person name="Riccardi P."/>
            <person name="McKain M.R."/>
            <person name="Kakrana A."/>
            <person name="Tang H."/>
            <person name="Ray J."/>
            <person name="Groenendijk J."/>
            <person name="Arikit S."/>
            <person name="Mathioni S.M."/>
            <person name="Nakano M."/>
            <person name="Shan H."/>
            <person name="Telgmann-Rauber A."/>
            <person name="Kanno A."/>
            <person name="Yue Z."/>
            <person name="Chen H."/>
            <person name="Li W."/>
            <person name="Chen Y."/>
            <person name="Xu X."/>
            <person name="Zhang Y."/>
            <person name="Luo S."/>
            <person name="Chen H."/>
            <person name="Gao J."/>
            <person name="Mao Z."/>
            <person name="Pires J.C."/>
            <person name="Luo M."/>
            <person name="Kudrna D."/>
            <person name="Wing R.A."/>
            <person name="Meyers B.C."/>
            <person name="Yi K."/>
            <person name="Kong H."/>
            <person name="Lavrijsen P."/>
            <person name="Sunseri F."/>
            <person name="Falavigna A."/>
            <person name="Ye Y."/>
            <person name="Leebens-Mack J.H."/>
            <person name="Chen G."/>
        </authorList>
    </citation>
    <scope>NUCLEOTIDE SEQUENCE [LARGE SCALE GENOMIC DNA]</scope>
    <source>
        <strain evidence="3">cv. DH0086</strain>
    </source>
</reference>
<dbReference type="PANTHER" id="PTHR33067">
    <property type="entry name" value="RNA-DIRECTED DNA POLYMERASE-RELATED"/>
    <property type="match status" value="1"/>
</dbReference>
<dbReference type="Gene3D" id="2.40.70.10">
    <property type="entry name" value="Acid Proteases"/>
    <property type="match status" value="1"/>
</dbReference>
<feature type="compositionally biased region" description="Polar residues" evidence="1">
    <location>
        <begin position="325"/>
        <end position="336"/>
    </location>
</feature>
<feature type="compositionally biased region" description="Acidic residues" evidence="1">
    <location>
        <begin position="337"/>
        <end position="347"/>
    </location>
</feature>
<feature type="region of interest" description="Disordered" evidence="1">
    <location>
        <begin position="301"/>
        <end position="368"/>
    </location>
</feature>
<dbReference type="EMBL" id="CM007383">
    <property type="protein sequence ID" value="ONK75637.1"/>
    <property type="molecule type" value="Genomic_DNA"/>
</dbReference>
<dbReference type="CDD" id="cd00303">
    <property type="entry name" value="retropepsin_like"/>
    <property type="match status" value="1"/>
</dbReference>
<sequence length="621" mass="69340">MCHGDFMRKNADEAWEFLESLSEKTMQWEQCDDRVSSVPHSKSSGLSLESNIASEAKMATILRRLEALEIKERAPAQLNHVSFPGCHNCQSPTHVSEECPLLGNNNAIEQMNAAFQHPRNDPFSPTYNPGWRNHPNFAWNLGNSPGTQNFTPASTQHFPRGNTVPFNSHSQFQQPNLPYQNQSPPHQAVIQTPHNPDQDKRLNVLERGLETIIKASTQTTNMLTQTSSTLNSFMQSTGQMLNSNTQAIARLESQLGQLASAVSEREKGKFPSQPVVNPNNTGCSSSYEAQVNAIHSLRSGRQVDNQVRTPPSQTLDPVQIPSPSPSDESIQQSLPSDDQEPEPEPEPAFDRFRPVAPFPDRLRSRKHSPQEEKILETFKQVKVNIPLLDVIEQIPSYAKFLKELCTKKRRINVPKKVFLAANISEMLSNPIPLKRKDPGSPIISCIIGNTHIDKALLDLGASVNLLPYSVYQQLGLGVLNPTKCTLQLADRSVKVPMGELEDVLIKVGDFIFPVDFVVLETQPVSNPKGQTPVILGRPFLATSNALINCRTGQMKLSFGNLTADLNIFNPGDQPNNQPLEINYIQERSEEEEEEEECDLSFEEIFDEELEFLEEADQILGE</sequence>
<evidence type="ECO:0000313" key="3">
    <source>
        <dbReference type="Proteomes" id="UP000243459"/>
    </source>
</evidence>
<dbReference type="PANTHER" id="PTHR33067:SF32">
    <property type="entry name" value="ASPARTIC PEPTIDASE DDI1-TYPE DOMAIN-CONTAINING PROTEIN"/>
    <property type="match status" value="1"/>
</dbReference>
<proteinExistence type="predicted"/>
<feature type="compositionally biased region" description="Polar residues" evidence="1">
    <location>
        <begin position="302"/>
        <end position="316"/>
    </location>
</feature>
<dbReference type="OMA" id="QIPRYER"/>
<evidence type="ECO:0000256" key="1">
    <source>
        <dbReference type="SAM" id="MobiDB-lite"/>
    </source>
</evidence>
<accession>A0A5P1FE35</accession>
<protein>
    <submittedName>
        <fullName evidence="2">Uncharacterized protein</fullName>
    </submittedName>
</protein>
<gene>
    <name evidence="2" type="ORF">A4U43_C03F18970</name>
</gene>
<dbReference type="AlphaFoldDB" id="A0A5P1FE35"/>
<name>A0A5P1FE35_ASPOF</name>
<dbReference type="InterPro" id="IPR021109">
    <property type="entry name" value="Peptidase_aspartic_dom_sf"/>
</dbReference>
<dbReference type="Proteomes" id="UP000243459">
    <property type="component" value="Chromosome 3"/>
</dbReference>
<organism evidence="2 3">
    <name type="scientific">Asparagus officinalis</name>
    <name type="common">Garden asparagus</name>
    <dbReference type="NCBI Taxonomy" id="4686"/>
    <lineage>
        <taxon>Eukaryota</taxon>
        <taxon>Viridiplantae</taxon>
        <taxon>Streptophyta</taxon>
        <taxon>Embryophyta</taxon>
        <taxon>Tracheophyta</taxon>
        <taxon>Spermatophyta</taxon>
        <taxon>Magnoliopsida</taxon>
        <taxon>Liliopsida</taxon>
        <taxon>Asparagales</taxon>
        <taxon>Asparagaceae</taxon>
        <taxon>Asparagoideae</taxon>
        <taxon>Asparagus</taxon>
    </lineage>
</organism>
<keyword evidence="3" id="KW-1185">Reference proteome</keyword>
<dbReference type="Pfam" id="PF13650">
    <property type="entry name" value="Asp_protease_2"/>
    <property type="match status" value="1"/>
</dbReference>
<dbReference type="Gramene" id="ONK75637">
    <property type="protein sequence ID" value="ONK75637"/>
    <property type="gene ID" value="A4U43_C03F18970"/>
</dbReference>
<evidence type="ECO:0000313" key="2">
    <source>
        <dbReference type="EMBL" id="ONK75637.1"/>
    </source>
</evidence>